<evidence type="ECO:0000256" key="9">
    <source>
        <dbReference type="SAM" id="Phobius"/>
    </source>
</evidence>
<dbReference type="GO" id="GO:0020037">
    <property type="term" value="F:heme binding"/>
    <property type="evidence" value="ECO:0007669"/>
    <property type="project" value="InterPro"/>
</dbReference>
<evidence type="ECO:0000256" key="4">
    <source>
        <dbReference type="ARBA" id="ARBA00022617"/>
    </source>
</evidence>
<dbReference type="InterPro" id="IPR002401">
    <property type="entry name" value="Cyt_P450_E_grp-I"/>
</dbReference>
<dbReference type="InterPro" id="IPR036396">
    <property type="entry name" value="Cyt_P450_sf"/>
</dbReference>
<comment type="similarity">
    <text evidence="3">Belongs to the cytochrome P450 family.</text>
</comment>
<dbReference type="STRING" id="27342.A0A0H2RKJ8"/>
<dbReference type="OrthoDB" id="1055148at2759"/>
<gene>
    <name evidence="10" type="ORF">SCHPADRAFT_541613</name>
</gene>
<accession>A0A0H2RKJ8</accession>
<comment type="pathway">
    <text evidence="2">Secondary metabolite biosynthesis.</text>
</comment>
<protein>
    <submittedName>
        <fullName evidence="10">Cytochrome P450</fullName>
    </submittedName>
</protein>
<proteinExistence type="inferred from homology"/>
<dbReference type="EMBL" id="KQ086040">
    <property type="protein sequence ID" value="KLO09948.1"/>
    <property type="molecule type" value="Genomic_DNA"/>
</dbReference>
<dbReference type="Pfam" id="PF00067">
    <property type="entry name" value="p450"/>
    <property type="match status" value="1"/>
</dbReference>
<dbReference type="SUPFAM" id="SSF48264">
    <property type="entry name" value="Cytochrome P450"/>
    <property type="match status" value="1"/>
</dbReference>
<evidence type="ECO:0000256" key="6">
    <source>
        <dbReference type="ARBA" id="ARBA00023002"/>
    </source>
</evidence>
<evidence type="ECO:0000313" key="11">
    <source>
        <dbReference type="Proteomes" id="UP000053477"/>
    </source>
</evidence>
<keyword evidence="7" id="KW-0408">Iron</keyword>
<evidence type="ECO:0000256" key="5">
    <source>
        <dbReference type="ARBA" id="ARBA00022723"/>
    </source>
</evidence>
<keyword evidence="6" id="KW-0560">Oxidoreductase</keyword>
<dbReference type="Gene3D" id="1.10.630.10">
    <property type="entry name" value="Cytochrome P450"/>
    <property type="match status" value="1"/>
</dbReference>
<evidence type="ECO:0000313" key="10">
    <source>
        <dbReference type="EMBL" id="KLO09948.1"/>
    </source>
</evidence>
<keyword evidence="9" id="KW-1133">Transmembrane helix</keyword>
<keyword evidence="11" id="KW-1185">Reference proteome</keyword>
<evidence type="ECO:0000256" key="7">
    <source>
        <dbReference type="ARBA" id="ARBA00023004"/>
    </source>
</evidence>
<dbReference type="InterPro" id="IPR050364">
    <property type="entry name" value="Cytochrome_P450_fung"/>
</dbReference>
<dbReference type="InParanoid" id="A0A0H2RKJ8"/>
<reference evidence="10 11" key="1">
    <citation type="submission" date="2015-04" db="EMBL/GenBank/DDBJ databases">
        <title>Complete genome sequence of Schizopora paradoxa KUC8140, a cosmopolitan wood degrader in East Asia.</title>
        <authorList>
            <consortium name="DOE Joint Genome Institute"/>
            <person name="Min B."/>
            <person name="Park H."/>
            <person name="Jang Y."/>
            <person name="Kim J.-J."/>
            <person name="Kim K.H."/>
            <person name="Pangilinan J."/>
            <person name="Lipzen A."/>
            <person name="Riley R."/>
            <person name="Grigoriev I.V."/>
            <person name="Spatafora J.W."/>
            <person name="Choi I.-G."/>
        </authorList>
    </citation>
    <scope>NUCLEOTIDE SEQUENCE [LARGE SCALE GENOMIC DNA]</scope>
    <source>
        <strain evidence="10 11">KUC8140</strain>
    </source>
</reference>
<dbReference type="GO" id="GO:0004497">
    <property type="term" value="F:monooxygenase activity"/>
    <property type="evidence" value="ECO:0007669"/>
    <property type="project" value="UniProtKB-KW"/>
</dbReference>
<keyword evidence="9" id="KW-0812">Transmembrane</keyword>
<comment type="cofactor">
    <cofactor evidence="1">
        <name>heme</name>
        <dbReference type="ChEBI" id="CHEBI:30413"/>
    </cofactor>
</comment>
<name>A0A0H2RKJ8_9AGAM</name>
<dbReference type="PANTHER" id="PTHR46300">
    <property type="entry name" value="P450, PUTATIVE (EUROFUNG)-RELATED-RELATED"/>
    <property type="match status" value="1"/>
</dbReference>
<evidence type="ECO:0000256" key="2">
    <source>
        <dbReference type="ARBA" id="ARBA00005179"/>
    </source>
</evidence>
<dbReference type="AlphaFoldDB" id="A0A0H2RKJ8"/>
<evidence type="ECO:0000256" key="1">
    <source>
        <dbReference type="ARBA" id="ARBA00001971"/>
    </source>
</evidence>
<feature type="transmembrane region" description="Helical" evidence="9">
    <location>
        <begin position="7"/>
        <end position="24"/>
    </location>
</feature>
<dbReference type="InterPro" id="IPR001128">
    <property type="entry name" value="Cyt_P450"/>
</dbReference>
<keyword evidence="4" id="KW-0349">Heme</keyword>
<evidence type="ECO:0000256" key="3">
    <source>
        <dbReference type="ARBA" id="ARBA00010617"/>
    </source>
</evidence>
<sequence length="369" mass="41120">MSSNTELLSYLIVSGTCFTLWSLYRGSRRHRLPPGPKPLPILGNIHDFPPPGELEGPHWAKHKALYGPISAVQAFGTTFIIVNDTQTAVKLLDKKSSIYSERPASVFGGEMCGFADVVSLQGTTEKWRNARKRIHNYLGTRTAVSRFNHLIELEARRLTLRLLDSPGTFFEQIQAFAGSTILKLTFGYSATSKGKDPLVIMGNKASNIFVNSVNNLWAVDVFPFLKYLPSWLPFMGFKTLAKENHDFVLMHLDLPVDFVKTEVNGTALASFIGHELENVSSPAEELEVKWLGAALYGAGADTTVTALESFVFGMALNPTIYRKVQMEVDSIVGHDRLPLLSDMPSLPYTEAVMKETLRFTTCHSRERYL</sequence>
<dbReference type="PANTHER" id="PTHR46300:SF7">
    <property type="entry name" value="P450, PUTATIVE (EUROFUNG)-RELATED"/>
    <property type="match status" value="1"/>
</dbReference>
<evidence type="ECO:0000256" key="8">
    <source>
        <dbReference type="ARBA" id="ARBA00023033"/>
    </source>
</evidence>
<keyword evidence="9" id="KW-0472">Membrane</keyword>
<dbReference type="PRINTS" id="PR00463">
    <property type="entry name" value="EP450I"/>
</dbReference>
<keyword evidence="8" id="KW-0503">Monooxygenase</keyword>
<dbReference type="Proteomes" id="UP000053477">
    <property type="component" value="Unassembled WGS sequence"/>
</dbReference>
<keyword evidence="5" id="KW-0479">Metal-binding</keyword>
<dbReference type="GO" id="GO:0005506">
    <property type="term" value="F:iron ion binding"/>
    <property type="evidence" value="ECO:0007669"/>
    <property type="project" value="InterPro"/>
</dbReference>
<dbReference type="GO" id="GO:0016705">
    <property type="term" value="F:oxidoreductase activity, acting on paired donors, with incorporation or reduction of molecular oxygen"/>
    <property type="evidence" value="ECO:0007669"/>
    <property type="project" value="InterPro"/>
</dbReference>
<organism evidence="10 11">
    <name type="scientific">Schizopora paradoxa</name>
    <dbReference type="NCBI Taxonomy" id="27342"/>
    <lineage>
        <taxon>Eukaryota</taxon>
        <taxon>Fungi</taxon>
        <taxon>Dikarya</taxon>
        <taxon>Basidiomycota</taxon>
        <taxon>Agaricomycotina</taxon>
        <taxon>Agaricomycetes</taxon>
        <taxon>Hymenochaetales</taxon>
        <taxon>Schizoporaceae</taxon>
        <taxon>Schizopora</taxon>
    </lineage>
</organism>